<keyword evidence="2 3" id="KW-0175">Coiled coil</keyword>
<dbReference type="InterPro" id="IPR058914">
    <property type="entry name" value="LIPB1/2_CC"/>
</dbReference>
<dbReference type="STRING" id="131310.A0A0N5A0L4"/>
<keyword evidence="1" id="KW-0677">Repeat</keyword>
<feature type="coiled-coil region" evidence="3">
    <location>
        <begin position="219"/>
        <end position="246"/>
    </location>
</feature>
<evidence type="ECO:0000256" key="2">
    <source>
        <dbReference type="ARBA" id="ARBA00023054"/>
    </source>
</evidence>
<dbReference type="Pfam" id="PF26022">
    <property type="entry name" value="CC_Liprin_beta"/>
    <property type="match status" value="1"/>
</dbReference>
<feature type="domain" description="SAM" evidence="5">
    <location>
        <begin position="666"/>
        <end position="730"/>
    </location>
</feature>
<evidence type="ECO:0000313" key="6">
    <source>
        <dbReference type="Proteomes" id="UP000038045"/>
    </source>
</evidence>
<protein>
    <submittedName>
        <fullName evidence="7">SAM domain-containing protein</fullName>
    </submittedName>
</protein>
<dbReference type="Proteomes" id="UP000038045">
    <property type="component" value="Unplaced"/>
</dbReference>
<accession>A0A0N5A0L4</accession>
<dbReference type="GO" id="GO:0007528">
    <property type="term" value="P:neuromuscular junction development"/>
    <property type="evidence" value="ECO:0007669"/>
    <property type="project" value="TreeGrafter"/>
</dbReference>
<dbReference type="InterPro" id="IPR013761">
    <property type="entry name" value="SAM/pointed_sf"/>
</dbReference>
<dbReference type="Pfam" id="PF07647">
    <property type="entry name" value="SAM_2"/>
    <property type="match status" value="1"/>
</dbReference>
<reference evidence="7" key="1">
    <citation type="submission" date="2017-02" db="UniProtKB">
        <authorList>
            <consortium name="WormBaseParasite"/>
        </authorList>
    </citation>
    <scope>IDENTIFICATION</scope>
</reference>
<dbReference type="WBParaSite" id="PTRK_0001496100.1">
    <property type="protein sequence ID" value="PTRK_0001496100.1"/>
    <property type="gene ID" value="PTRK_0001496100"/>
</dbReference>
<dbReference type="PANTHER" id="PTHR12587:SF14">
    <property type="entry name" value="AT31531P"/>
    <property type="match status" value="1"/>
</dbReference>
<feature type="domain" description="SAM" evidence="5">
    <location>
        <begin position="738"/>
        <end position="801"/>
    </location>
</feature>
<dbReference type="SUPFAM" id="SSF47769">
    <property type="entry name" value="SAM/Pointed domain"/>
    <property type="match status" value="2"/>
</dbReference>
<name>A0A0N5A0L4_PARTI</name>
<sequence length="973" mass="110716">MHRPQHISGYAELQDKLHKLAMARDSLILQVAVLNEHCKAEKSKLKDISSMADRLINYNNHINGGSFENDYISQGESLDSSRFGFNRQRILLEIERLQNHVAQLEISKLEAEAKLKLFQSDIEEINSVCGMSDRSSAQTSLSADSQCRTILRNISLLSKTDASRVYSELLNRLEDYELYSFYNKNLDYENCSSPESRYSSNDRPTNMTEAVYSVLNKLTNQTAQEIEKLKDQVQKLIADNQQKNVELLLMKSILMVELQGGNQNNALAIRNMLERLGIDDSKENITHSNSYPVNLAQIRSSLPSSTSYNSNLSHQDMSTPRGLPPIAPSSDRHIKMAPVVNQLKAELDELRFSDKDVQRNYSYDGNHNSRLPYLKSSYSMSLPRNSHNLLTASGCGELISSNDYDCDMTIDISKCADRQCLPPPPPKPFHRSCSVSSLAFLSNVPNRYCTPTDQNDHEKISDIPQNEKKNLGRSKSLRIYNDKIKNLSSKLLKSKYFVETVLNLGKKEPKNNNNNSNNIGRGRSFSTPNLIEQNDELELSSNSGLNNVRKDSFQRPMTSVIKNGLEIFKDENSNMKIVFSTNKTAYDNESIQTKNSVSSTNTPPFKRDRTRSTFRNLIGRLKRSSSQSANIAKPTQMYKSVSSRFCSPSFFTLPNRRPTLQQFVDWTSEQVGEYLMNIGFSEYVPKIYKNIRSGRHLLNLCDQEIEKELGIKNNLHLKRLRYNLNIIEQGNPDAADHVSISQVCIWLEDFGLPHLRDIFQENMIDGPMLNNLTAKDLIDMKIVSAIHHASISRGIQLLRETSFNIQRLESSPSSNTSFQSIPLEVKKWSQNATCQWLKSIDLVEFTPNIFGQGIHGALMVFEPTFTAESLCEILCISPQKTLLRRHVISHFNTLLGQNIITHKREVLSQPLVSYITPLIKVKIAKKQFLNVRKKSKYDVFVDAEEYVCPKISENKKNDKKRADFINNLESSNV</sequence>
<dbReference type="SMART" id="SM00454">
    <property type="entry name" value="SAM"/>
    <property type="match status" value="3"/>
</dbReference>
<dbReference type="AlphaFoldDB" id="A0A0N5A0L4"/>
<proteinExistence type="predicted"/>
<dbReference type="Pfam" id="PF00536">
    <property type="entry name" value="SAM_1"/>
    <property type="match status" value="2"/>
</dbReference>
<keyword evidence="6" id="KW-1185">Reference proteome</keyword>
<feature type="compositionally biased region" description="Low complexity" evidence="4">
    <location>
        <begin position="302"/>
        <end position="313"/>
    </location>
</feature>
<evidence type="ECO:0000256" key="3">
    <source>
        <dbReference type="SAM" id="Coils"/>
    </source>
</evidence>
<evidence type="ECO:0000256" key="4">
    <source>
        <dbReference type="SAM" id="MobiDB-lite"/>
    </source>
</evidence>
<evidence type="ECO:0000259" key="5">
    <source>
        <dbReference type="PROSITE" id="PS50105"/>
    </source>
</evidence>
<organism evidence="6 7">
    <name type="scientific">Parastrongyloides trichosuri</name>
    <name type="common">Possum-specific nematode worm</name>
    <dbReference type="NCBI Taxonomy" id="131310"/>
    <lineage>
        <taxon>Eukaryota</taxon>
        <taxon>Metazoa</taxon>
        <taxon>Ecdysozoa</taxon>
        <taxon>Nematoda</taxon>
        <taxon>Chromadorea</taxon>
        <taxon>Rhabditida</taxon>
        <taxon>Tylenchina</taxon>
        <taxon>Panagrolaimomorpha</taxon>
        <taxon>Strongyloidoidea</taxon>
        <taxon>Strongyloididae</taxon>
        <taxon>Parastrongyloides</taxon>
    </lineage>
</organism>
<feature type="region of interest" description="Disordered" evidence="4">
    <location>
        <begin position="506"/>
        <end position="527"/>
    </location>
</feature>
<dbReference type="PANTHER" id="PTHR12587">
    <property type="entry name" value="LAR INTERACTING PROTEIN LIP -RELATED PROTEIN"/>
    <property type="match status" value="1"/>
</dbReference>
<feature type="coiled-coil region" evidence="3">
    <location>
        <begin position="87"/>
        <end position="114"/>
    </location>
</feature>
<dbReference type="InterPro" id="IPR001660">
    <property type="entry name" value="SAM"/>
</dbReference>
<dbReference type="PROSITE" id="PS50105">
    <property type="entry name" value="SAM_DOMAIN"/>
    <property type="match status" value="2"/>
</dbReference>
<evidence type="ECO:0000256" key="1">
    <source>
        <dbReference type="ARBA" id="ARBA00022737"/>
    </source>
</evidence>
<evidence type="ECO:0000313" key="7">
    <source>
        <dbReference type="WBParaSite" id="PTRK_0001496100.1"/>
    </source>
</evidence>
<dbReference type="GO" id="GO:0048786">
    <property type="term" value="C:presynaptic active zone"/>
    <property type="evidence" value="ECO:0007669"/>
    <property type="project" value="TreeGrafter"/>
</dbReference>
<feature type="region of interest" description="Disordered" evidence="4">
    <location>
        <begin position="302"/>
        <end position="321"/>
    </location>
</feature>
<dbReference type="InterPro" id="IPR029515">
    <property type="entry name" value="Liprin"/>
</dbReference>
<dbReference type="Gene3D" id="1.10.150.50">
    <property type="entry name" value="Transcription Factor, Ets-1"/>
    <property type="match status" value="3"/>
</dbReference>